<name>A0ACC4BAS2_POPAL</name>
<organism evidence="1 2">
    <name type="scientific">Populus alba</name>
    <name type="common">White poplar</name>
    <dbReference type="NCBI Taxonomy" id="43335"/>
    <lineage>
        <taxon>Eukaryota</taxon>
        <taxon>Viridiplantae</taxon>
        <taxon>Streptophyta</taxon>
        <taxon>Embryophyta</taxon>
        <taxon>Tracheophyta</taxon>
        <taxon>Spermatophyta</taxon>
        <taxon>Magnoliopsida</taxon>
        <taxon>eudicotyledons</taxon>
        <taxon>Gunneridae</taxon>
        <taxon>Pentapetalae</taxon>
        <taxon>rosids</taxon>
        <taxon>fabids</taxon>
        <taxon>Malpighiales</taxon>
        <taxon>Salicaceae</taxon>
        <taxon>Saliceae</taxon>
        <taxon>Populus</taxon>
    </lineage>
</organism>
<dbReference type="EMBL" id="RCHU02000012">
    <property type="protein sequence ID" value="KAL3575663.1"/>
    <property type="molecule type" value="Genomic_DNA"/>
</dbReference>
<accession>A0ACC4BAS2</accession>
<evidence type="ECO:0000313" key="1">
    <source>
        <dbReference type="EMBL" id="KAL3575663.1"/>
    </source>
</evidence>
<proteinExistence type="predicted"/>
<keyword evidence="2" id="KW-1185">Reference proteome</keyword>
<comment type="caution">
    <text evidence="1">The sequence shown here is derived from an EMBL/GenBank/DDBJ whole genome shotgun (WGS) entry which is preliminary data.</text>
</comment>
<protein>
    <submittedName>
        <fullName evidence="1">Uncharacterized protein</fullName>
    </submittedName>
</protein>
<evidence type="ECO:0000313" key="2">
    <source>
        <dbReference type="Proteomes" id="UP000309997"/>
    </source>
</evidence>
<sequence length="251" mass="27929">MQQRKAGRPSGTDGSDFSYRMVVDSRYTKVAKGKSRLKALIFIQGIFQLIELLHVVLPISKGKDPNILAASSSVIGLISLLIGELGRRRSRAGFLRFYLAMSTIAVLLSIFCAVSSRSTLEVIQNPAEWETKKFELIGTSVLLLGKLHVLHAYVHNSEALHSEYFKSSCSCLNRIAGADVHDQHCYDNTIQDNPTQLANASLSETLKCAESTLNMVKKLMERRELRPREAGSIKDCVETMKDSVDELRSHC</sequence>
<reference evidence="1 2" key="1">
    <citation type="journal article" date="2024" name="Plant Biotechnol. J.">
        <title>Genome and CRISPR/Cas9 system of a widespread forest tree (Populus alba) in the world.</title>
        <authorList>
            <person name="Liu Y.J."/>
            <person name="Jiang P.F."/>
            <person name="Han X.M."/>
            <person name="Li X.Y."/>
            <person name="Wang H.M."/>
            <person name="Wang Y.J."/>
            <person name="Wang X.X."/>
            <person name="Zeng Q.Y."/>
        </authorList>
    </citation>
    <scope>NUCLEOTIDE SEQUENCE [LARGE SCALE GENOMIC DNA]</scope>
    <source>
        <strain evidence="2">cv. PAL-ZL1</strain>
    </source>
</reference>
<dbReference type="Proteomes" id="UP000309997">
    <property type="component" value="Unassembled WGS sequence"/>
</dbReference>
<gene>
    <name evidence="1" type="ORF">D5086_023764</name>
</gene>